<feature type="compositionally biased region" description="Basic residues" evidence="1">
    <location>
        <begin position="46"/>
        <end position="56"/>
    </location>
</feature>
<evidence type="ECO:0000313" key="3">
    <source>
        <dbReference type="Proteomes" id="UP001428341"/>
    </source>
</evidence>
<name>A0AAP0MKP8_9ROSI</name>
<keyword evidence="3" id="KW-1185">Reference proteome</keyword>
<evidence type="ECO:0000256" key="1">
    <source>
        <dbReference type="SAM" id="MobiDB-lite"/>
    </source>
</evidence>
<dbReference type="Proteomes" id="UP001428341">
    <property type="component" value="Unassembled WGS sequence"/>
</dbReference>
<dbReference type="EMBL" id="JBCGBO010000004">
    <property type="protein sequence ID" value="KAK9209732.1"/>
    <property type="molecule type" value="Genomic_DNA"/>
</dbReference>
<accession>A0AAP0MKP8</accession>
<evidence type="ECO:0000313" key="2">
    <source>
        <dbReference type="EMBL" id="KAK9209732.1"/>
    </source>
</evidence>
<protein>
    <submittedName>
        <fullName evidence="2">Uncharacterized protein</fullName>
    </submittedName>
</protein>
<comment type="caution">
    <text evidence="2">The sequence shown here is derived from an EMBL/GenBank/DDBJ whole genome shotgun (WGS) entry which is preliminary data.</text>
</comment>
<organism evidence="2 3">
    <name type="scientific">Citrus x changshan-huyou</name>
    <dbReference type="NCBI Taxonomy" id="2935761"/>
    <lineage>
        <taxon>Eukaryota</taxon>
        <taxon>Viridiplantae</taxon>
        <taxon>Streptophyta</taxon>
        <taxon>Embryophyta</taxon>
        <taxon>Tracheophyta</taxon>
        <taxon>Spermatophyta</taxon>
        <taxon>Magnoliopsida</taxon>
        <taxon>eudicotyledons</taxon>
        <taxon>Gunneridae</taxon>
        <taxon>Pentapetalae</taxon>
        <taxon>rosids</taxon>
        <taxon>malvids</taxon>
        <taxon>Sapindales</taxon>
        <taxon>Rutaceae</taxon>
        <taxon>Aurantioideae</taxon>
        <taxon>Citrus</taxon>
    </lineage>
</organism>
<sequence>MDFRRKIAGPPPDFAGPPSDIAGRSPEHRRILPDLHQTSPENPGSFHRRLRVRRRPPGTSHSCCCGFFAKHAASFIREDLPSSDRPSLIPKPKPMMRHGFSPKVLATHWGRNDSIWARIPSKLRQPDPKITWT</sequence>
<dbReference type="AlphaFoldDB" id="A0AAP0MKP8"/>
<feature type="region of interest" description="Disordered" evidence="1">
    <location>
        <begin position="1"/>
        <end position="60"/>
    </location>
</feature>
<proteinExistence type="predicted"/>
<gene>
    <name evidence="2" type="ORF">WN944_002100</name>
</gene>
<feature type="region of interest" description="Disordered" evidence="1">
    <location>
        <begin position="79"/>
        <end position="99"/>
    </location>
</feature>
<reference evidence="2 3" key="1">
    <citation type="submission" date="2024-05" db="EMBL/GenBank/DDBJ databases">
        <title>Haplotype-resolved chromosome-level genome assembly of Huyou (Citrus changshanensis).</title>
        <authorList>
            <person name="Miao C."/>
            <person name="Chen W."/>
            <person name="Wu Y."/>
            <person name="Wang L."/>
            <person name="Zhao S."/>
            <person name="Grierson D."/>
            <person name="Xu C."/>
            <person name="Chen K."/>
        </authorList>
    </citation>
    <scope>NUCLEOTIDE SEQUENCE [LARGE SCALE GENOMIC DNA]</scope>
    <source>
        <strain evidence="2">01-14</strain>
        <tissue evidence="2">Leaf</tissue>
    </source>
</reference>